<dbReference type="OrthoDB" id="4476309at2"/>
<dbReference type="Proteomes" id="UP000076038">
    <property type="component" value="Chromosome"/>
</dbReference>
<evidence type="ECO:0000313" key="5">
    <source>
        <dbReference type="Proteomes" id="UP000076038"/>
    </source>
</evidence>
<proteinExistence type="inferred from homology"/>
<dbReference type="KEGG" id="rhs:A3Q41_03062"/>
<dbReference type="AlphaFoldDB" id="A0A143QMG2"/>
<name>A0A143QMG2_RHOFA</name>
<evidence type="ECO:0000256" key="1">
    <source>
        <dbReference type="ARBA" id="ARBA00009129"/>
    </source>
</evidence>
<evidence type="ECO:0000259" key="3">
    <source>
        <dbReference type="Pfam" id="PF05532"/>
    </source>
</evidence>
<dbReference type="GeneID" id="93553226"/>
<dbReference type="RefSeq" id="WP_027496220.1">
    <property type="nucleotide sequence ID" value="NZ_CAKKLU010000012.1"/>
</dbReference>
<sequence>MADFIDKAKHKAEELVGEAKEKIGHKTDNDDLAAEGAKDQASGKTKQVGDDVSDAAGNIKDKFTN</sequence>
<dbReference type="InterPro" id="IPR008462">
    <property type="entry name" value="CsbD"/>
</dbReference>
<dbReference type="EMBL" id="CP015220">
    <property type="protein sequence ID" value="AMY24353.1"/>
    <property type="molecule type" value="Genomic_DNA"/>
</dbReference>
<dbReference type="Gene3D" id="1.10.1470.10">
    <property type="entry name" value="YjbJ"/>
    <property type="match status" value="1"/>
</dbReference>
<dbReference type="PATRIC" id="fig|1653479.3.peg.3097"/>
<organism evidence="4 5">
    <name type="scientific">Rhodococcoides fascians</name>
    <name type="common">Rhodococcus fascians</name>
    <dbReference type="NCBI Taxonomy" id="1828"/>
    <lineage>
        <taxon>Bacteria</taxon>
        <taxon>Bacillati</taxon>
        <taxon>Actinomycetota</taxon>
        <taxon>Actinomycetes</taxon>
        <taxon>Mycobacteriales</taxon>
        <taxon>Nocardiaceae</taxon>
        <taxon>Rhodococcoides</taxon>
    </lineage>
</organism>
<dbReference type="Pfam" id="PF05532">
    <property type="entry name" value="CsbD"/>
    <property type="match status" value="1"/>
</dbReference>
<dbReference type="SUPFAM" id="SSF69047">
    <property type="entry name" value="Hypothetical protein YjbJ"/>
    <property type="match status" value="1"/>
</dbReference>
<feature type="compositionally biased region" description="Basic and acidic residues" evidence="2">
    <location>
        <begin position="16"/>
        <end position="29"/>
    </location>
</feature>
<dbReference type="InterPro" id="IPR036629">
    <property type="entry name" value="YjbJ_sf"/>
</dbReference>
<reference evidence="4 5" key="1">
    <citation type="journal article" date="2016" name="Genome Announc.">
        <title>Complete Genome and Plasmid Sequences for Rhodococcus fascians D188 and Draft Sequences for Rhodococcus Isolates PBTS 1 and PBTS 2.</title>
        <authorList>
            <person name="Stamler R.A."/>
            <person name="Vereecke D."/>
            <person name="Zhang Y."/>
            <person name="Schilkey F."/>
            <person name="Devitt N."/>
            <person name="Randall J.J."/>
        </authorList>
    </citation>
    <scope>NUCLEOTIDE SEQUENCE [LARGE SCALE GENOMIC DNA]</scope>
    <source>
        <strain evidence="4 5">PBTS2</strain>
    </source>
</reference>
<gene>
    <name evidence="4" type="ORF">A3Q41_03062</name>
</gene>
<accession>A0A143QMG2</accession>
<comment type="similarity">
    <text evidence="1">Belongs to the UPF0337 (CsbD) family.</text>
</comment>
<feature type="region of interest" description="Disordered" evidence="2">
    <location>
        <begin position="16"/>
        <end position="65"/>
    </location>
</feature>
<reference evidence="5" key="2">
    <citation type="submission" date="2016-04" db="EMBL/GenBank/DDBJ databases">
        <title>Complete Genome and Plasmid Sequences for Rhodococcus fascians D188 and Draft Sequences for Rhodococcus spp. Isolates PBTS 1 and PBTS 2.</title>
        <authorList>
            <person name="Stamer R."/>
            <person name="Vereecke D."/>
            <person name="Zhang Y."/>
            <person name="Schilkey F."/>
            <person name="Devitt N."/>
            <person name="Randall J."/>
        </authorList>
    </citation>
    <scope>NUCLEOTIDE SEQUENCE [LARGE SCALE GENOMIC DNA]</scope>
    <source>
        <strain evidence="5">PBTS2</strain>
    </source>
</reference>
<keyword evidence="5" id="KW-1185">Reference proteome</keyword>
<feature type="domain" description="CsbD-like" evidence="3">
    <location>
        <begin position="6"/>
        <end position="56"/>
    </location>
</feature>
<evidence type="ECO:0000313" key="4">
    <source>
        <dbReference type="EMBL" id="AMY24353.1"/>
    </source>
</evidence>
<protein>
    <recommendedName>
        <fullName evidence="3">CsbD-like domain-containing protein</fullName>
    </recommendedName>
</protein>
<accession>A0A260UIB6</accession>
<evidence type="ECO:0000256" key="2">
    <source>
        <dbReference type="SAM" id="MobiDB-lite"/>
    </source>
</evidence>